<dbReference type="GO" id="GO:0000922">
    <property type="term" value="C:spindle pole"/>
    <property type="evidence" value="ECO:0007669"/>
    <property type="project" value="TreeGrafter"/>
</dbReference>
<dbReference type="EMBL" id="JAJTJA010000004">
    <property type="protein sequence ID" value="KAH8700579.1"/>
    <property type="molecule type" value="Genomic_DNA"/>
</dbReference>
<feature type="compositionally biased region" description="Polar residues" evidence="4">
    <location>
        <begin position="419"/>
        <end position="428"/>
    </location>
</feature>
<accession>A0AAD4Q096</accession>
<keyword evidence="2" id="KW-0963">Cytoplasm</keyword>
<sequence length="1094" mass="123326">MLHTVESPRHITRNLLFIYQQPNHCSFCFGRPFFLDRQRVVVLHGVFEHLRAVFAMNSHMDSPCPAGSNITGTGLSSEQEYPWSGPLNDGTLDDFDTTAAIDFTTEIRLPSLTREKPRRAHKKSTFAIHDEGAKATSIIPLPSTVGSNSLKRKTQDGRSSLFAQPAQRFQRPRVSGAGKQCSTNKGISIDAGRRGEVEGKSNQKEIQTQNTKMTLTDDDLKKDARRQTVYIPTEDTTVPAIFMNLFSPLKSDRTNPSTSQHKDETVPINSLETRIAAKKTSRASSRMSIAPRGAPLQQSTKVTQQRATHSDILGKNGGKENIPPGCIIGGGKEFSAKDEGFPIFGAPVRKPLQNSVKTARKTQSRSLNKARKDADSKSRKSVYKASQEKPSTGLMTRAKHTKTKSKTHEDSPLARSINRPPNLSTNSHPIVPHKLAISHIRPVNIDRQYPLLDDDILNPIMYEENWLLHQEIVITQLVNGLFDSTDGKLDTRDSDTLRHGLLQIYQSETFLLLYKRLQASILYGALSPPKEILRRGNRLPDDMGMKRAFLNFWLDTYDLHALRAAAEVVIGRKISNTPFQPYNGPSDSTTKQNKGLKRTLDTFLEKFLLRNEDKERNAASQDEMPGSLYRRTVLRSIMIIILLDKGRISSNNLLPRSLFSTSSPFKTSTTALQALANQLLPSIGDITRQLNHLDCQLSYSQHELQDYEFRINNLAVDLRDGVILTRLTELLLYAGASHLFSDKDGIDSITLTDKNVAPRNPKNAETETEWPLSQHLKFPCTSRATKVFNVQIVLQTLSQATDFKNMVRDVCAEDIVDGHREKTIALLWELVGKWGLPELIDWNDVRSEIKRLQKKLPLTARTVIKEDEESENLVFVSHQDLLMKWASTLAQLKGLELNKFNTSFIDGRIFESIIDEYELYLGGEQKSQCLTSKALADDKVDVQHSKLRMRLQSLGCSSQFASLVSPSSTESHIFDDNFVLGALTFLCSRLLVSSKRIRAAIIIQTAWRHVLACRNLHRRILAKEVAEQCAAVVRARSRILWAKGVILQWWRKQNRKEANTTMDRANEGVRLQTSTYTPEWDERGKKGDILNWPP</sequence>
<comment type="caution">
    <text evidence="6">The sequence shown here is derived from an EMBL/GenBank/DDBJ whole genome shotgun (WGS) entry which is preliminary data.</text>
</comment>
<evidence type="ECO:0000256" key="2">
    <source>
        <dbReference type="ARBA" id="ARBA00022490"/>
    </source>
</evidence>
<feature type="region of interest" description="Disordered" evidence="4">
    <location>
        <begin position="352"/>
        <end position="429"/>
    </location>
</feature>
<dbReference type="Proteomes" id="UP001201262">
    <property type="component" value="Unassembled WGS sequence"/>
</dbReference>
<dbReference type="GO" id="GO:0007051">
    <property type="term" value="P:spindle organization"/>
    <property type="evidence" value="ECO:0007669"/>
    <property type="project" value="TreeGrafter"/>
</dbReference>
<feature type="region of interest" description="Disordered" evidence="4">
    <location>
        <begin position="279"/>
        <end position="305"/>
    </location>
</feature>
<evidence type="ECO:0000313" key="7">
    <source>
        <dbReference type="Proteomes" id="UP001201262"/>
    </source>
</evidence>
<gene>
    <name evidence="6" type="ORF">BGW36DRAFT_374457</name>
</gene>
<dbReference type="GO" id="GO:0000278">
    <property type="term" value="P:mitotic cell cycle"/>
    <property type="evidence" value="ECO:0007669"/>
    <property type="project" value="TreeGrafter"/>
</dbReference>
<feature type="region of interest" description="Disordered" evidence="4">
    <location>
        <begin position="68"/>
        <end position="87"/>
    </location>
</feature>
<dbReference type="InterPro" id="IPR051185">
    <property type="entry name" value="ASPM"/>
</dbReference>
<dbReference type="GeneID" id="70245968"/>
<dbReference type="GO" id="GO:0005516">
    <property type="term" value="F:calmodulin binding"/>
    <property type="evidence" value="ECO:0007669"/>
    <property type="project" value="UniProtKB-KW"/>
</dbReference>
<keyword evidence="3" id="KW-0112">Calmodulin-binding</keyword>
<dbReference type="GO" id="GO:0051295">
    <property type="term" value="P:establishment of meiotic spindle localization"/>
    <property type="evidence" value="ECO:0007669"/>
    <property type="project" value="TreeGrafter"/>
</dbReference>
<keyword evidence="7" id="KW-1185">Reference proteome</keyword>
<name>A0AAD4Q096_9EURO</name>
<evidence type="ECO:0000256" key="1">
    <source>
        <dbReference type="ARBA" id="ARBA00004496"/>
    </source>
</evidence>
<dbReference type="GO" id="GO:0005737">
    <property type="term" value="C:cytoplasm"/>
    <property type="evidence" value="ECO:0007669"/>
    <property type="project" value="UniProtKB-SubCell"/>
</dbReference>
<dbReference type="PANTHER" id="PTHR22706">
    <property type="entry name" value="ASSEMBLY FACTOR FOR SPINDLE MICROTUBULES"/>
    <property type="match status" value="1"/>
</dbReference>
<feature type="compositionally biased region" description="Polar residues" evidence="4">
    <location>
        <begin position="296"/>
        <end position="305"/>
    </location>
</feature>
<dbReference type="SUPFAM" id="SSF47576">
    <property type="entry name" value="Calponin-homology domain, CH-domain"/>
    <property type="match status" value="1"/>
</dbReference>
<organism evidence="6 7">
    <name type="scientific">Talaromyces proteolyticus</name>
    <dbReference type="NCBI Taxonomy" id="1131652"/>
    <lineage>
        <taxon>Eukaryota</taxon>
        <taxon>Fungi</taxon>
        <taxon>Dikarya</taxon>
        <taxon>Ascomycota</taxon>
        <taxon>Pezizomycotina</taxon>
        <taxon>Eurotiomycetes</taxon>
        <taxon>Eurotiomycetidae</taxon>
        <taxon>Eurotiales</taxon>
        <taxon>Trichocomaceae</taxon>
        <taxon>Talaromyces</taxon>
        <taxon>Talaromyces sect. Bacilispori</taxon>
    </lineage>
</organism>
<dbReference type="CDD" id="cd21223">
    <property type="entry name" value="CH_ASPM_rpt1"/>
    <property type="match status" value="1"/>
</dbReference>
<dbReference type="RefSeq" id="XP_046074285.1">
    <property type="nucleotide sequence ID" value="XM_046215681.1"/>
</dbReference>
<evidence type="ECO:0000259" key="5">
    <source>
        <dbReference type="PROSITE" id="PS50021"/>
    </source>
</evidence>
<dbReference type="PROSITE" id="PS50021">
    <property type="entry name" value="CH"/>
    <property type="match status" value="1"/>
</dbReference>
<dbReference type="Gene3D" id="1.10.418.10">
    <property type="entry name" value="Calponin-like domain"/>
    <property type="match status" value="1"/>
</dbReference>
<evidence type="ECO:0000256" key="3">
    <source>
        <dbReference type="ARBA" id="ARBA00022860"/>
    </source>
</evidence>
<protein>
    <recommendedName>
        <fullName evidence="5">Calponin-homology (CH) domain-containing protein</fullName>
    </recommendedName>
</protein>
<evidence type="ECO:0000256" key="4">
    <source>
        <dbReference type="SAM" id="MobiDB-lite"/>
    </source>
</evidence>
<dbReference type="InterPro" id="IPR036872">
    <property type="entry name" value="CH_dom_sf"/>
</dbReference>
<evidence type="ECO:0000313" key="6">
    <source>
        <dbReference type="EMBL" id="KAH8700579.1"/>
    </source>
</evidence>
<dbReference type="InterPro" id="IPR001715">
    <property type="entry name" value="CH_dom"/>
</dbReference>
<feature type="region of interest" description="Disordered" evidence="4">
    <location>
        <begin position="144"/>
        <end position="187"/>
    </location>
</feature>
<feature type="domain" description="Calponin-homology (CH)" evidence="5">
    <location>
        <begin position="680"/>
        <end position="835"/>
    </location>
</feature>
<dbReference type="AlphaFoldDB" id="A0AAD4Q096"/>
<proteinExistence type="predicted"/>
<dbReference type="PANTHER" id="PTHR22706:SF1">
    <property type="entry name" value="ASSEMBLY FACTOR FOR SPINDLE MICROTUBULES"/>
    <property type="match status" value="1"/>
</dbReference>
<reference evidence="6" key="1">
    <citation type="submission" date="2021-12" db="EMBL/GenBank/DDBJ databases">
        <title>Convergent genome expansion in fungi linked to evolution of root-endophyte symbiosis.</title>
        <authorList>
            <consortium name="DOE Joint Genome Institute"/>
            <person name="Ke Y.-H."/>
            <person name="Bonito G."/>
            <person name="Liao H.-L."/>
            <person name="Looney B."/>
            <person name="Rojas-Flechas A."/>
            <person name="Nash J."/>
            <person name="Hameed K."/>
            <person name="Schadt C."/>
            <person name="Martin F."/>
            <person name="Crous P.W."/>
            <person name="Miettinen O."/>
            <person name="Magnuson J.K."/>
            <person name="Labbe J."/>
            <person name="Jacobson D."/>
            <person name="Doktycz M.J."/>
            <person name="Veneault-Fourrey C."/>
            <person name="Kuo A."/>
            <person name="Mondo S."/>
            <person name="Calhoun S."/>
            <person name="Riley R."/>
            <person name="Ohm R."/>
            <person name="LaButti K."/>
            <person name="Andreopoulos B."/>
            <person name="Pangilinan J."/>
            <person name="Nolan M."/>
            <person name="Tritt A."/>
            <person name="Clum A."/>
            <person name="Lipzen A."/>
            <person name="Daum C."/>
            <person name="Barry K."/>
            <person name="Grigoriev I.V."/>
            <person name="Vilgalys R."/>
        </authorList>
    </citation>
    <scope>NUCLEOTIDE SEQUENCE</scope>
    <source>
        <strain evidence="6">PMI_201</strain>
    </source>
</reference>
<comment type="subcellular location">
    <subcellularLocation>
        <location evidence="1">Cytoplasm</location>
    </subcellularLocation>
</comment>
<feature type="compositionally biased region" description="Polar residues" evidence="4">
    <location>
        <begin position="68"/>
        <end position="79"/>
    </location>
</feature>